<name>A0AAV9XDS9_9PEZI</name>
<dbReference type="EMBL" id="JAVHJO010000005">
    <property type="protein sequence ID" value="KAK6540058.1"/>
    <property type="molecule type" value="Genomic_DNA"/>
</dbReference>
<accession>A0AAV9XDS9</accession>
<proteinExistence type="predicted"/>
<dbReference type="Proteomes" id="UP001365542">
    <property type="component" value="Unassembled WGS sequence"/>
</dbReference>
<evidence type="ECO:0000313" key="2">
    <source>
        <dbReference type="EMBL" id="KAK6540058.1"/>
    </source>
</evidence>
<keyword evidence="3" id="KW-1185">Reference proteome</keyword>
<keyword evidence="1" id="KW-0732">Signal</keyword>
<comment type="caution">
    <text evidence="2">The sequence shown here is derived from an EMBL/GenBank/DDBJ whole genome shotgun (WGS) entry which is preliminary data.</text>
</comment>
<feature type="chain" id="PRO_5043844199" evidence="1">
    <location>
        <begin position="20"/>
        <end position="169"/>
    </location>
</feature>
<evidence type="ECO:0000313" key="3">
    <source>
        <dbReference type="Proteomes" id="UP001365542"/>
    </source>
</evidence>
<organism evidence="2 3">
    <name type="scientific">Orbilia ellipsospora</name>
    <dbReference type="NCBI Taxonomy" id="2528407"/>
    <lineage>
        <taxon>Eukaryota</taxon>
        <taxon>Fungi</taxon>
        <taxon>Dikarya</taxon>
        <taxon>Ascomycota</taxon>
        <taxon>Pezizomycotina</taxon>
        <taxon>Orbiliomycetes</taxon>
        <taxon>Orbiliales</taxon>
        <taxon>Orbiliaceae</taxon>
        <taxon>Orbilia</taxon>
    </lineage>
</organism>
<sequence length="169" mass="18557">MHFTTLLLPLLSLASSINASPLGLPEDHTLSARATTGAFQISDFYNSGIPHSAQAYLSLTVKDPATKLTATCYVTQAILPSIATAIFPTKCSVPGVAFGLEYYQGLGYVLTILHKWNRDQNTDMGIIWMGTDVQTRVDPFNPNGNVQFLNYSSNFTVPYSRYIQLKKST</sequence>
<dbReference type="AlphaFoldDB" id="A0AAV9XDS9"/>
<protein>
    <submittedName>
        <fullName evidence="2">Uncharacterized protein</fullName>
    </submittedName>
</protein>
<feature type="signal peptide" evidence="1">
    <location>
        <begin position="1"/>
        <end position="19"/>
    </location>
</feature>
<gene>
    <name evidence="2" type="ORF">TWF694_008888</name>
</gene>
<reference evidence="2 3" key="1">
    <citation type="submission" date="2019-10" db="EMBL/GenBank/DDBJ databases">
        <authorList>
            <person name="Palmer J.M."/>
        </authorList>
    </citation>
    <scope>NUCLEOTIDE SEQUENCE [LARGE SCALE GENOMIC DNA]</scope>
    <source>
        <strain evidence="2 3">TWF694</strain>
    </source>
</reference>
<evidence type="ECO:0000256" key="1">
    <source>
        <dbReference type="SAM" id="SignalP"/>
    </source>
</evidence>